<name>A0A0F9NT17_9ZZZZ</name>
<dbReference type="EMBL" id="LAZR01006458">
    <property type="protein sequence ID" value="KKM91985.1"/>
    <property type="molecule type" value="Genomic_DNA"/>
</dbReference>
<organism evidence="2">
    <name type="scientific">marine sediment metagenome</name>
    <dbReference type="NCBI Taxonomy" id="412755"/>
    <lineage>
        <taxon>unclassified sequences</taxon>
        <taxon>metagenomes</taxon>
        <taxon>ecological metagenomes</taxon>
    </lineage>
</organism>
<gene>
    <name evidence="2" type="ORF">LCGC14_1223070</name>
</gene>
<evidence type="ECO:0000259" key="1">
    <source>
        <dbReference type="Pfam" id="PF00626"/>
    </source>
</evidence>
<dbReference type="Gene3D" id="3.40.20.10">
    <property type="entry name" value="Severin"/>
    <property type="match status" value="1"/>
</dbReference>
<dbReference type="InterPro" id="IPR007122">
    <property type="entry name" value="Villin/Gelsolin"/>
</dbReference>
<dbReference type="AlphaFoldDB" id="A0A0F9NT17"/>
<reference evidence="2" key="1">
    <citation type="journal article" date="2015" name="Nature">
        <title>Complex archaea that bridge the gap between prokaryotes and eukaryotes.</title>
        <authorList>
            <person name="Spang A."/>
            <person name="Saw J.H."/>
            <person name="Jorgensen S.L."/>
            <person name="Zaremba-Niedzwiedzka K."/>
            <person name="Martijn J."/>
            <person name="Lind A.E."/>
            <person name="van Eijk R."/>
            <person name="Schleper C."/>
            <person name="Guy L."/>
            <person name="Ettema T.J."/>
        </authorList>
    </citation>
    <scope>NUCLEOTIDE SEQUENCE</scope>
</reference>
<feature type="domain" description="Gelsolin-like" evidence="1">
    <location>
        <begin position="13"/>
        <end position="80"/>
    </location>
</feature>
<proteinExistence type="predicted"/>
<dbReference type="SMART" id="SM00262">
    <property type="entry name" value="GEL"/>
    <property type="match status" value="1"/>
</dbReference>
<dbReference type="SUPFAM" id="SSF55753">
    <property type="entry name" value="Actin depolymerizing proteins"/>
    <property type="match status" value="1"/>
</dbReference>
<protein>
    <recommendedName>
        <fullName evidence="1">Gelsolin-like domain-containing protein</fullName>
    </recommendedName>
</protein>
<accession>A0A0F9NT17</accession>
<evidence type="ECO:0000313" key="2">
    <source>
        <dbReference type="EMBL" id="KKM91985.1"/>
    </source>
</evidence>
<comment type="caution">
    <text evidence="2">The sequence shown here is derived from an EMBL/GenBank/DDBJ whole genome shotgun (WGS) entry which is preliminary data.</text>
</comment>
<sequence length="196" mass="22866">MNFFSFSENGAMRKVNKIDFNETKVFLIDNFKTLYLWYGEKASTKKKDLSLKKVENLKEKRKKSTKIQVINQNHEHGSFLVIKDILKKGITSSTVIEKRPELKIKFEETIDLLEAGINPDFEAEITIDAHIISQEKWSYENLCHKLAELQLLFLKGDIKISKKEIEEKAEEIYNSSSTYDELCWLIAQTEKLLEKA</sequence>
<dbReference type="InterPro" id="IPR029006">
    <property type="entry name" value="ADF-H/Gelsolin-like_dom_sf"/>
</dbReference>
<dbReference type="GO" id="GO:0051015">
    <property type="term" value="F:actin filament binding"/>
    <property type="evidence" value="ECO:0007669"/>
    <property type="project" value="InterPro"/>
</dbReference>
<dbReference type="InterPro" id="IPR007123">
    <property type="entry name" value="Gelsolin-like_dom"/>
</dbReference>
<dbReference type="Pfam" id="PF00626">
    <property type="entry name" value="Gelsolin"/>
    <property type="match status" value="1"/>
</dbReference>